<keyword evidence="5" id="KW-1185">Reference proteome</keyword>
<evidence type="ECO:0000313" key="4">
    <source>
        <dbReference type="EMBL" id="TCP48509.1"/>
    </source>
</evidence>
<dbReference type="PANTHER" id="PTHR48050:SF13">
    <property type="entry name" value="STEROL 3-BETA-GLUCOSYLTRANSFERASE UGT80A2"/>
    <property type="match status" value="1"/>
</dbReference>
<dbReference type="Pfam" id="PF00201">
    <property type="entry name" value="UDPGT"/>
    <property type="match status" value="1"/>
</dbReference>
<name>A0A4R2QIB0_9PSEU</name>
<dbReference type="EMBL" id="SLXQ01000010">
    <property type="protein sequence ID" value="TCP48509.1"/>
    <property type="molecule type" value="Genomic_DNA"/>
</dbReference>
<evidence type="ECO:0000256" key="1">
    <source>
        <dbReference type="ARBA" id="ARBA00022679"/>
    </source>
</evidence>
<reference evidence="4 5" key="1">
    <citation type="submission" date="2019-03" db="EMBL/GenBank/DDBJ databases">
        <title>Genomic Encyclopedia of Type Strains, Phase IV (KMG-IV): sequencing the most valuable type-strain genomes for metagenomic binning, comparative biology and taxonomic classification.</title>
        <authorList>
            <person name="Goeker M."/>
        </authorList>
    </citation>
    <scope>NUCLEOTIDE SEQUENCE [LARGE SCALE GENOMIC DNA]</scope>
    <source>
        <strain evidence="4 5">DSM 45765</strain>
    </source>
</reference>
<feature type="region of interest" description="Disordered" evidence="3">
    <location>
        <begin position="343"/>
        <end position="364"/>
    </location>
</feature>
<dbReference type="CDD" id="cd03784">
    <property type="entry name" value="GT1_Gtf-like"/>
    <property type="match status" value="1"/>
</dbReference>
<dbReference type="GO" id="GO:0016758">
    <property type="term" value="F:hexosyltransferase activity"/>
    <property type="evidence" value="ECO:0007669"/>
    <property type="project" value="UniProtKB-ARBA"/>
</dbReference>
<organism evidence="4 5">
    <name type="scientific">Tamaricihabitans halophyticus</name>
    <dbReference type="NCBI Taxonomy" id="1262583"/>
    <lineage>
        <taxon>Bacteria</taxon>
        <taxon>Bacillati</taxon>
        <taxon>Actinomycetota</taxon>
        <taxon>Actinomycetes</taxon>
        <taxon>Pseudonocardiales</taxon>
        <taxon>Pseudonocardiaceae</taxon>
        <taxon>Tamaricihabitans</taxon>
    </lineage>
</organism>
<dbReference type="FunFam" id="3.40.50.2000:FF:000072">
    <property type="entry name" value="Glycosyl transferase"/>
    <property type="match status" value="1"/>
</dbReference>
<gene>
    <name evidence="4" type="ORF">EV191_11066</name>
</gene>
<protein>
    <submittedName>
        <fullName evidence="4">MGT family glycosyltransferase</fullName>
    </submittedName>
</protein>
<comment type="caution">
    <text evidence="4">The sequence shown here is derived from an EMBL/GenBank/DDBJ whole genome shotgun (WGS) entry which is preliminary data.</text>
</comment>
<proteinExistence type="inferred from homology"/>
<dbReference type="PANTHER" id="PTHR48050">
    <property type="entry name" value="STEROL 3-BETA-GLUCOSYLTRANSFERASE"/>
    <property type="match status" value="1"/>
</dbReference>
<evidence type="ECO:0000313" key="5">
    <source>
        <dbReference type="Proteomes" id="UP000294911"/>
    </source>
</evidence>
<dbReference type="InterPro" id="IPR035595">
    <property type="entry name" value="UDP_glycos_trans_CS"/>
</dbReference>
<accession>A0A4R2QIB0</accession>
<dbReference type="SUPFAM" id="SSF53756">
    <property type="entry name" value="UDP-Glycosyltransferase/glycogen phosphorylase"/>
    <property type="match status" value="1"/>
</dbReference>
<dbReference type="InterPro" id="IPR002213">
    <property type="entry name" value="UDP_glucos_trans"/>
</dbReference>
<dbReference type="Gene3D" id="3.40.50.2000">
    <property type="entry name" value="Glycogen Phosphorylase B"/>
    <property type="match status" value="2"/>
</dbReference>
<keyword evidence="1 2" id="KW-0808">Transferase</keyword>
<evidence type="ECO:0000256" key="3">
    <source>
        <dbReference type="SAM" id="MobiDB-lite"/>
    </source>
</evidence>
<dbReference type="AlphaFoldDB" id="A0A4R2QIB0"/>
<dbReference type="InterPro" id="IPR050426">
    <property type="entry name" value="Glycosyltransferase_28"/>
</dbReference>
<dbReference type="OrthoDB" id="6620093at2"/>
<sequence>MADYLFLPYLAHGHVNPMMPVAAELARRGNRVTVAVSERFTSQVTAAGATALPIPGHEVRVPAGYSLSELGERGRVLLARWGAWAAAIRTVLRYLRAHRSDAVLADVRLPWAGTLVGWTRSALVWLSTTHLGGSRRRPVLVNMPPTLESTRRSPDRARFITPLVRSAAVAGSAGGERLDARPLVLVSPGTVFARSPDFFRRVAREFANSPWQVLMATGATPVSDIGALPPNVLARDWLPQRALLRHTAVLVGHGGMNSVQEALLAGVPMVLCPRSREQKWTTHRLVDLGVAVRANDAVRLQVEQVADDERMRARCQAMRAQLLAEPGAALAADVLTEVARRDVPNRSRRATMNDSVRGDNRKQR</sequence>
<dbReference type="GO" id="GO:0008194">
    <property type="term" value="F:UDP-glycosyltransferase activity"/>
    <property type="evidence" value="ECO:0007669"/>
    <property type="project" value="InterPro"/>
</dbReference>
<dbReference type="GO" id="GO:0017000">
    <property type="term" value="P:antibiotic biosynthetic process"/>
    <property type="evidence" value="ECO:0007669"/>
    <property type="project" value="UniProtKB-ARBA"/>
</dbReference>
<dbReference type="PROSITE" id="PS00375">
    <property type="entry name" value="UDPGT"/>
    <property type="match status" value="1"/>
</dbReference>
<dbReference type="Proteomes" id="UP000294911">
    <property type="component" value="Unassembled WGS sequence"/>
</dbReference>
<evidence type="ECO:0000256" key="2">
    <source>
        <dbReference type="RuleBase" id="RU003718"/>
    </source>
</evidence>
<comment type="similarity">
    <text evidence="2">Belongs to the UDP-glycosyltransferase family.</text>
</comment>
<keyword evidence="2" id="KW-0328">Glycosyltransferase</keyword>
<dbReference type="RefSeq" id="WP_132878791.1">
    <property type="nucleotide sequence ID" value="NZ_SLXQ01000010.1"/>
</dbReference>